<keyword evidence="2" id="KW-0479">Metal-binding</keyword>
<reference evidence="6 7" key="1">
    <citation type="journal article" date="2019" name="Sci. Rep.">
        <title>Extended insight into the Mycobacterium chelonae-abscessus complex through whole genome sequencing of Mycobacterium salmoniphilum outbreak and Mycobacterium salmoniphilum-like strains.</title>
        <authorList>
            <person name="Behra P.R.K."/>
            <person name="Das S."/>
            <person name="Pettersson B.M.F."/>
            <person name="Shirreff L."/>
            <person name="DuCote T."/>
            <person name="Jacobsson K.G."/>
            <person name="Ennis D.G."/>
            <person name="Kirsebom L.A."/>
        </authorList>
    </citation>
    <scope>NUCLEOTIDE SEQUENCE [LARGE SCALE GENOMIC DNA]</scope>
    <source>
        <strain evidence="6 7">DSM 45524</strain>
    </source>
</reference>
<dbReference type="InterPro" id="IPR001279">
    <property type="entry name" value="Metallo-B-lactamas"/>
</dbReference>
<dbReference type="Gene3D" id="3.60.15.10">
    <property type="entry name" value="Ribonuclease Z/Hydroxyacylglutathione hydrolase-like"/>
    <property type="match status" value="1"/>
</dbReference>
<evidence type="ECO:0000313" key="7">
    <source>
        <dbReference type="Proteomes" id="UP000295627"/>
    </source>
</evidence>
<evidence type="ECO:0000256" key="3">
    <source>
        <dbReference type="ARBA" id="ARBA00022801"/>
    </source>
</evidence>
<dbReference type="EMBL" id="RXLR01000033">
    <property type="protein sequence ID" value="TDH17604.1"/>
    <property type="molecule type" value="Genomic_DNA"/>
</dbReference>
<dbReference type="Proteomes" id="UP000295627">
    <property type="component" value="Unassembled WGS sequence"/>
</dbReference>
<dbReference type="PANTHER" id="PTHR42978">
    <property type="entry name" value="QUORUM-QUENCHING LACTONASE YTNP-RELATED-RELATED"/>
    <property type="match status" value="1"/>
</dbReference>
<feature type="domain" description="Metallo-beta-lactamase" evidence="5">
    <location>
        <begin position="78"/>
        <end position="298"/>
    </location>
</feature>
<dbReference type="AlphaFoldDB" id="A0A4R5P471"/>
<dbReference type="SUPFAM" id="SSF56281">
    <property type="entry name" value="Metallo-hydrolase/oxidoreductase"/>
    <property type="match status" value="1"/>
</dbReference>
<dbReference type="RefSeq" id="WP_078336143.1">
    <property type="nucleotide sequence ID" value="NZ_MAFQ01000016.1"/>
</dbReference>
<gene>
    <name evidence="6" type="ORF">EJ571_26905</name>
</gene>
<accession>A0A4R5P471</accession>
<protein>
    <submittedName>
        <fullName evidence="6">MBL fold metallo-hydrolase</fullName>
    </submittedName>
</protein>
<keyword evidence="4" id="KW-0862">Zinc</keyword>
<dbReference type="InterPro" id="IPR051013">
    <property type="entry name" value="MBL_superfamily_lactonases"/>
</dbReference>
<evidence type="ECO:0000256" key="4">
    <source>
        <dbReference type="ARBA" id="ARBA00022833"/>
    </source>
</evidence>
<dbReference type="Pfam" id="PF00753">
    <property type="entry name" value="Lactamase_B"/>
    <property type="match status" value="1"/>
</dbReference>
<evidence type="ECO:0000259" key="5">
    <source>
        <dbReference type="SMART" id="SM00849"/>
    </source>
</evidence>
<evidence type="ECO:0000313" key="6">
    <source>
        <dbReference type="EMBL" id="TDH17604.1"/>
    </source>
</evidence>
<dbReference type="SMART" id="SM00849">
    <property type="entry name" value="Lactamase_B"/>
    <property type="match status" value="1"/>
</dbReference>
<organism evidence="6 7">
    <name type="scientific">Mycobacteroides franklinii</name>
    <dbReference type="NCBI Taxonomy" id="948102"/>
    <lineage>
        <taxon>Bacteria</taxon>
        <taxon>Bacillati</taxon>
        <taxon>Actinomycetota</taxon>
        <taxon>Actinomycetes</taxon>
        <taxon>Mycobacteriales</taxon>
        <taxon>Mycobacteriaceae</taxon>
        <taxon>Mycobacteroides</taxon>
    </lineage>
</organism>
<evidence type="ECO:0000256" key="1">
    <source>
        <dbReference type="ARBA" id="ARBA00007749"/>
    </source>
</evidence>
<dbReference type="CDD" id="cd16277">
    <property type="entry name" value="metallo-hydrolase-like_MBL-fold"/>
    <property type="match status" value="1"/>
</dbReference>
<evidence type="ECO:0000256" key="2">
    <source>
        <dbReference type="ARBA" id="ARBA00022723"/>
    </source>
</evidence>
<sequence>MSGNRPLKGIHPLGSTFLAAVNTFTIGEATITQLTELDVWPITPRHWYPALTDEQLAVAQATYTPSAVSEDGAELIFAIHNYVIELGGTVVVVDTCSGNHKNRPLFPDLHMLDTDYLTRLKQAGYAPDDVDIVVNTHLHLDHCGWNTRLTDGTWQPTFANARYLFHSTELNYIRAQWESAPIEQWQDNGGWVYQDSILPVLEYASHEFLEPGQLLHSHRATRISALDATGHTPGHIAIEVSTPDTGVIIAGDALHHPMQAQFPELPFYADADPVAATATRRALLERCANENLKLLTAHFPAHRPLGVRRSGSGFAWDGSLAMA</sequence>
<proteinExistence type="inferred from homology"/>
<comment type="similarity">
    <text evidence="1">Belongs to the metallo-beta-lactamase superfamily.</text>
</comment>
<name>A0A4R5P471_9MYCO</name>
<dbReference type="InterPro" id="IPR036866">
    <property type="entry name" value="RibonucZ/Hydroxyglut_hydro"/>
</dbReference>
<keyword evidence="3 6" id="KW-0378">Hydrolase</keyword>
<dbReference type="GO" id="GO:0016787">
    <property type="term" value="F:hydrolase activity"/>
    <property type="evidence" value="ECO:0007669"/>
    <property type="project" value="UniProtKB-KW"/>
</dbReference>
<dbReference type="GO" id="GO:0046872">
    <property type="term" value="F:metal ion binding"/>
    <property type="evidence" value="ECO:0007669"/>
    <property type="project" value="UniProtKB-KW"/>
</dbReference>
<dbReference type="PANTHER" id="PTHR42978:SF6">
    <property type="entry name" value="QUORUM-QUENCHING LACTONASE YTNP-RELATED"/>
    <property type="match status" value="1"/>
</dbReference>
<comment type="caution">
    <text evidence="6">The sequence shown here is derived from an EMBL/GenBank/DDBJ whole genome shotgun (WGS) entry which is preliminary data.</text>
</comment>